<evidence type="ECO:0000313" key="3">
    <source>
        <dbReference type="Proteomes" id="UP000483820"/>
    </source>
</evidence>
<dbReference type="RefSeq" id="XP_053578314.1">
    <property type="nucleotide sequence ID" value="XM_053734748.1"/>
</dbReference>
<dbReference type="GeneID" id="9809658"/>
<proteinExistence type="predicted"/>
<feature type="region of interest" description="Disordered" evidence="1">
    <location>
        <begin position="419"/>
        <end position="458"/>
    </location>
</feature>
<evidence type="ECO:0000256" key="1">
    <source>
        <dbReference type="SAM" id="MobiDB-lite"/>
    </source>
</evidence>
<protein>
    <submittedName>
        <fullName evidence="2">Uncharacterized protein</fullName>
    </submittedName>
</protein>
<evidence type="ECO:0000313" key="2">
    <source>
        <dbReference type="EMBL" id="KAF1745859.1"/>
    </source>
</evidence>
<reference evidence="2 3" key="1">
    <citation type="submission" date="2019-12" db="EMBL/GenBank/DDBJ databases">
        <title>Chromosome-level assembly of the Caenorhabditis remanei genome.</title>
        <authorList>
            <person name="Teterina A.A."/>
            <person name="Willis J.H."/>
            <person name="Phillips P.C."/>
        </authorList>
    </citation>
    <scope>NUCLEOTIDE SEQUENCE [LARGE SCALE GENOMIC DNA]</scope>
    <source>
        <strain evidence="2 3">PX506</strain>
        <tissue evidence="2">Whole organism</tissue>
    </source>
</reference>
<name>A0A6A5FTL4_CAERE</name>
<sequence>MASNSNVKGTMANYGRIRGILLDQIRENNSFGSVWTEHGIMHLSSPFFADYQQVGWIEGQHQVHWGQHQIGPKYYIIVDPWNPQMLDGKLILFGLLEIRSNPILLPCFFYQLASGIGYIKVPFSAANFSHAESMSFDATLVLLDDPEKVENENATCFWAVKTLVPNESRISSIFHLTPQFAPENTRTEPIVNDPPEVPVAEEPTHCRAIIMKVLQDRNYLVWVTEKKAVAIMEPWHREFYRDIHTPLGVEFSAVVLPYTNHVNRDIFWEVVQLNHDFTVPVYKYRTVNANEIEIEMVANFAHTKQFPIGSALVRSKEKATLALNDTVFDFERVEHNQNQFIEKFKECTRLKVWCRIKNQSFAIRNEEPATLHRKLLTIFSMSEKEESESARQRRKELTQMRLEFNARENQVHQTNFVRFDPWGRNNLPDSDDEEDYRGPSTSTGIREPRDCQNKHYRR</sequence>
<gene>
    <name evidence="2" type="ORF">GCK72_022306</name>
</gene>
<organism evidence="2 3">
    <name type="scientific">Caenorhabditis remanei</name>
    <name type="common">Caenorhabditis vulgaris</name>
    <dbReference type="NCBI Taxonomy" id="31234"/>
    <lineage>
        <taxon>Eukaryota</taxon>
        <taxon>Metazoa</taxon>
        <taxon>Ecdysozoa</taxon>
        <taxon>Nematoda</taxon>
        <taxon>Chromadorea</taxon>
        <taxon>Rhabditida</taxon>
        <taxon>Rhabditina</taxon>
        <taxon>Rhabditomorpha</taxon>
        <taxon>Rhabditoidea</taxon>
        <taxon>Rhabditidae</taxon>
        <taxon>Peloderinae</taxon>
        <taxon>Caenorhabditis</taxon>
    </lineage>
</organism>
<dbReference type="Proteomes" id="UP000483820">
    <property type="component" value="Chromosome X"/>
</dbReference>
<dbReference type="AlphaFoldDB" id="A0A6A5FTL4"/>
<accession>A0A6A5FTL4</accession>
<dbReference type="CTD" id="9809658"/>
<dbReference type="KEGG" id="crq:GCK72_022306"/>
<dbReference type="EMBL" id="WUAV01000006">
    <property type="protein sequence ID" value="KAF1745859.1"/>
    <property type="molecule type" value="Genomic_DNA"/>
</dbReference>
<feature type="compositionally biased region" description="Basic and acidic residues" evidence="1">
    <location>
        <begin position="446"/>
        <end position="458"/>
    </location>
</feature>
<comment type="caution">
    <text evidence="2">The sequence shown here is derived from an EMBL/GenBank/DDBJ whole genome shotgun (WGS) entry which is preliminary data.</text>
</comment>